<evidence type="ECO:0000313" key="2">
    <source>
        <dbReference type="Proteomes" id="UP000176284"/>
    </source>
</evidence>
<dbReference type="PANTHER" id="PTHR40036:SF1">
    <property type="entry name" value="MACROCIN O-METHYLTRANSFERASE"/>
    <property type="match status" value="1"/>
</dbReference>
<dbReference type="AlphaFoldDB" id="A0A1G1ZRT0"/>
<organism evidence="1 2">
    <name type="scientific">Candidatus Harrisonbacteria bacterium RIFCSPLOWO2_02_FULL_45_10c</name>
    <dbReference type="NCBI Taxonomy" id="1798410"/>
    <lineage>
        <taxon>Bacteria</taxon>
        <taxon>Candidatus Harrisoniibacteriota</taxon>
    </lineage>
</organism>
<dbReference type="InterPro" id="IPR029063">
    <property type="entry name" value="SAM-dependent_MTases_sf"/>
</dbReference>
<gene>
    <name evidence="1" type="ORF">A3H63_02300</name>
</gene>
<evidence type="ECO:0000313" key="1">
    <source>
        <dbReference type="EMBL" id="OGY67428.1"/>
    </source>
</evidence>
<evidence type="ECO:0008006" key="3">
    <source>
        <dbReference type="Google" id="ProtNLM"/>
    </source>
</evidence>
<proteinExistence type="predicted"/>
<comment type="caution">
    <text evidence="1">The sequence shown here is derived from an EMBL/GenBank/DDBJ whole genome shotgun (WGS) entry which is preliminary data.</text>
</comment>
<dbReference type="PANTHER" id="PTHR40036">
    <property type="entry name" value="MACROCIN O-METHYLTRANSFERASE"/>
    <property type="match status" value="1"/>
</dbReference>
<dbReference type="EMBL" id="MHJM01000025">
    <property type="protein sequence ID" value="OGY67428.1"/>
    <property type="molecule type" value="Genomic_DNA"/>
</dbReference>
<dbReference type="Pfam" id="PF05711">
    <property type="entry name" value="TylF"/>
    <property type="match status" value="1"/>
</dbReference>
<accession>A0A1G1ZRT0</accession>
<dbReference type="SUPFAM" id="SSF53335">
    <property type="entry name" value="S-adenosyl-L-methionine-dependent methyltransferases"/>
    <property type="match status" value="1"/>
</dbReference>
<name>A0A1G1ZRT0_9BACT</name>
<dbReference type="Gene3D" id="3.40.50.150">
    <property type="entry name" value="Vaccinia Virus protein VP39"/>
    <property type="match status" value="1"/>
</dbReference>
<dbReference type="Proteomes" id="UP000176284">
    <property type="component" value="Unassembled WGS sequence"/>
</dbReference>
<dbReference type="InterPro" id="IPR008884">
    <property type="entry name" value="TylF_MeTrfase"/>
</dbReference>
<sequence length="218" mass="24585">MSKKQKNLNLYDEFLATAPIDRLQKIAARYELLKMIQAVPGDIVECGVFKGSGLYTIAKLNQILMPHTSRKIIGFDFFETDRKINFKKKEDKKVLDSHDRKFSDRKTILANLASVGIRNLELVAGNVVETTKAYAKKNLGFRIAFLYLDVDNYEGTLGILENLFPLVTPGGLVVFDEYALRGHGESDAVSTYFQGKNPKLHSLPYANTPTAYLVKEKF</sequence>
<dbReference type="STRING" id="1798410.A3H63_02300"/>
<reference evidence="1 2" key="1">
    <citation type="journal article" date="2016" name="Nat. Commun.">
        <title>Thousands of microbial genomes shed light on interconnected biogeochemical processes in an aquifer system.</title>
        <authorList>
            <person name="Anantharaman K."/>
            <person name="Brown C.T."/>
            <person name="Hug L.A."/>
            <person name="Sharon I."/>
            <person name="Castelle C.J."/>
            <person name="Probst A.J."/>
            <person name="Thomas B.C."/>
            <person name="Singh A."/>
            <person name="Wilkins M.J."/>
            <person name="Karaoz U."/>
            <person name="Brodie E.L."/>
            <person name="Williams K.H."/>
            <person name="Hubbard S.S."/>
            <person name="Banfield J.F."/>
        </authorList>
    </citation>
    <scope>NUCLEOTIDE SEQUENCE [LARGE SCALE GENOMIC DNA]</scope>
</reference>
<protein>
    <recommendedName>
        <fullName evidence="3">dTDP-6-deoxy-L-hexose 3-O-methyltransferase</fullName>
    </recommendedName>
</protein>